<evidence type="ECO:0000256" key="4">
    <source>
        <dbReference type="ARBA" id="ARBA00049220"/>
    </source>
</evidence>
<evidence type="ECO:0000313" key="7">
    <source>
        <dbReference type="Proteomes" id="UP000004642"/>
    </source>
</evidence>
<evidence type="ECO:0000256" key="3">
    <source>
        <dbReference type="ARBA" id="ARBA00023002"/>
    </source>
</evidence>
<dbReference type="GO" id="GO:0008177">
    <property type="term" value="F:succinate dehydrogenase (quinone) activity"/>
    <property type="evidence" value="ECO:0007669"/>
    <property type="project" value="UniProtKB-EC"/>
</dbReference>
<protein>
    <submittedName>
        <fullName evidence="6">Succinate dehydrogenase flavoprotein subunit</fullName>
    </submittedName>
</protein>
<dbReference type="GO" id="GO:0050660">
    <property type="term" value="F:flavin adenine dinucleotide binding"/>
    <property type="evidence" value="ECO:0007669"/>
    <property type="project" value="TreeGrafter"/>
</dbReference>
<reference evidence="6 7" key="1">
    <citation type="journal article" date="2011" name="BMC Genomics">
        <title>Genome sequencing reveals diversification of virulence factor content and possible host adaptation in distinct subpopulations of Salmonella enterica.</title>
        <authorList>
            <person name="den Bakker H.C."/>
            <person name="Moreno Switt A.I."/>
            <person name="Govoni G."/>
            <person name="Cummings C.A."/>
            <person name="Ranieri M.L."/>
            <person name="Degoricija L."/>
            <person name="Hoelzer K."/>
            <person name="Rodriguez-Rivera L.D."/>
            <person name="Brown S."/>
            <person name="Bolchacova E."/>
            <person name="Furtado M.R."/>
            <person name="Wiedmann M."/>
        </authorList>
    </citation>
    <scope>NUCLEOTIDE SEQUENCE [LARGE SCALE GENOMIC DNA]</scope>
    <source>
        <strain evidence="6 7">R6-377</strain>
    </source>
</reference>
<gene>
    <name evidence="6" type="ORF">LTSEALA_6053</name>
</gene>
<evidence type="ECO:0000259" key="5">
    <source>
        <dbReference type="Pfam" id="PF00890"/>
    </source>
</evidence>
<evidence type="ECO:0000313" key="6">
    <source>
        <dbReference type="EMBL" id="EHC28775.1"/>
    </source>
</evidence>
<dbReference type="InterPro" id="IPR036188">
    <property type="entry name" value="FAD/NAD-bd_sf"/>
</dbReference>
<dbReference type="Gene3D" id="3.50.50.60">
    <property type="entry name" value="FAD/NAD(P)-binding domain"/>
    <property type="match status" value="1"/>
</dbReference>
<keyword evidence="2" id="KW-0285">Flavoprotein</keyword>
<sequence length="150" mass="16486">METHSYFAEPRGFIWLREGEITIIWRNVVQTFQADLAIIGAGGAGLRAAIAAAQANPNAKIALISKVYPMRSHTVAAEGGSAAVAQDHDSFDYHFHDTVAGGDWLCEQDVVDYFVHHCPTEMTQLEQWGCPWSRRPDGRLPVEPPSGPGR</sequence>
<dbReference type="InterPro" id="IPR030664">
    <property type="entry name" value="SdhA/FrdA/AprA"/>
</dbReference>
<dbReference type="InterPro" id="IPR003953">
    <property type="entry name" value="FAD-dep_OxRdtase_2_FAD-bd"/>
</dbReference>
<proteinExistence type="predicted"/>
<name>G5LX94_SALET</name>
<dbReference type="Pfam" id="PF00890">
    <property type="entry name" value="FAD_binding_2"/>
    <property type="match status" value="1"/>
</dbReference>
<evidence type="ECO:0000256" key="1">
    <source>
        <dbReference type="ARBA" id="ARBA00004515"/>
    </source>
</evidence>
<organism evidence="6 7">
    <name type="scientific">Salmonella enterica subsp. enterica serovar Alachua str. R6-377</name>
    <dbReference type="NCBI Taxonomy" id="913241"/>
    <lineage>
        <taxon>Bacteria</taxon>
        <taxon>Pseudomonadati</taxon>
        <taxon>Pseudomonadota</taxon>
        <taxon>Gammaproteobacteria</taxon>
        <taxon>Enterobacterales</taxon>
        <taxon>Enterobacteriaceae</taxon>
        <taxon>Salmonella</taxon>
    </lineage>
</organism>
<accession>G5LX94</accession>
<comment type="subcellular location">
    <subcellularLocation>
        <location evidence="1">Cell inner membrane</location>
        <topology evidence="1">Peripheral membrane protein</topology>
        <orientation evidence="1">Cytoplasmic side</orientation>
    </subcellularLocation>
</comment>
<dbReference type="GO" id="GO:0009055">
    <property type="term" value="F:electron transfer activity"/>
    <property type="evidence" value="ECO:0007669"/>
    <property type="project" value="TreeGrafter"/>
</dbReference>
<dbReference type="PANTHER" id="PTHR11632">
    <property type="entry name" value="SUCCINATE DEHYDROGENASE 2 FLAVOPROTEIN SUBUNIT"/>
    <property type="match status" value="1"/>
</dbReference>
<dbReference type="GO" id="GO:0005886">
    <property type="term" value="C:plasma membrane"/>
    <property type="evidence" value="ECO:0007669"/>
    <property type="project" value="UniProtKB-SubCell"/>
</dbReference>
<dbReference type="PROSITE" id="PS00504">
    <property type="entry name" value="FRD_SDH_FAD_BINDING"/>
    <property type="match status" value="1"/>
</dbReference>
<dbReference type="EMBL" id="AFCJ01002558">
    <property type="protein sequence ID" value="EHC28775.1"/>
    <property type="molecule type" value="Genomic_DNA"/>
</dbReference>
<dbReference type="GO" id="GO:0009061">
    <property type="term" value="P:anaerobic respiration"/>
    <property type="evidence" value="ECO:0007669"/>
    <property type="project" value="TreeGrafter"/>
</dbReference>
<dbReference type="InterPro" id="IPR003952">
    <property type="entry name" value="FRD_SDH_FAD_BS"/>
</dbReference>
<keyword evidence="3" id="KW-0560">Oxidoreductase</keyword>
<dbReference type="GO" id="GO:0006113">
    <property type="term" value="P:fermentation"/>
    <property type="evidence" value="ECO:0007669"/>
    <property type="project" value="TreeGrafter"/>
</dbReference>
<feature type="domain" description="FAD-dependent oxidoreductase 2 FAD-binding" evidence="5">
    <location>
        <begin position="35"/>
        <end position="139"/>
    </location>
</feature>
<dbReference type="Proteomes" id="UP000004642">
    <property type="component" value="Unassembled WGS sequence"/>
</dbReference>
<dbReference type="SUPFAM" id="SSF51905">
    <property type="entry name" value="FAD/NAD(P)-binding domain"/>
    <property type="match status" value="1"/>
</dbReference>
<comment type="caution">
    <text evidence="6">The sequence shown here is derived from an EMBL/GenBank/DDBJ whole genome shotgun (WGS) entry which is preliminary data.</text>
</comment>
<dbReference type="PANTHER" id="PTHR11632:SF82">
    <property type="entry name" value="FUMARATE REDUCTASE FLAVOPROTEIN SUBUNIT"/>
    <property type="match status" value="1"/>
</dbReference>
<evidence type="ECO:0000256" key="2">
    <source>
        <dbReference type="ARBA" id="ARBA00022630"/>
    </source>
</evidence>
<comment type="catalytic activity">
    <reaction evidence="4">
        <text>a quinone + succinate = fumarate + a quinol</text>
        <dbReference type="Rhea" id="RHEA:40523"/>
        <dbReference type="ChEBI" id="CHEBI:24646"/>
        <dbReference type="ChEBI" id="CHEBI:29806"/>
        <dbReference type="ChEBI" id="CHEBI:30031"/>
        <dbReference type="ChEBI" id="CHEBI:132124"/>
        <dbReference type="EC" id="1.3.5.1"/>
    </reaction>
</comment>
<dbReference type="AlphaFoldDB" id="G5LX94"/>